<feature type="region of interest" description="Disordered" evidence="2">
    <location>
        <begin position="414"/>
        <end position="433"/>
    </location>
</feature>
<dbReference type="Proteomes" id="UP000232323">
    <property type="component" value="Unassembled WGS sequence"/>
</dbReference>
<feature type="region of interest" description="Disordered" evidence="2">
    <location>
        <begin position="1"/>
        <end position="23"/>
    </location>
</feature>
<feature type="compositionally biased region" description="Pro residues" evidence="2">
    <location>
        <begin position="245"/>
        <end position="256"/>
    </location>
</feature>
<dbReference type="Gene3D" id="3.30.70.330">
    <property type="match status" value="1"/>
</dbReference>
<dbReference type="PROSITE" id="PS50102">
    <property type="entry name" value="RRM"/>
    <property type="match status" value="1"/>
</dbReference>
<dbReference type="InterPro" id="IPR000504">
    <property type="entry name" value="RRM_dom"/>
</dbReference>
<feature type="domain" description="RRM" evidence="3">
    <location>
        <begin position="475"/>
        <end position="555"/>
    </location>
</feature>
<evidence type="ECO:0000313" key="5">
    <source>
        <dbReference type="Proteomes" id="UP000232323"/>
    </source>
</evidence>
<feature type="region of interest" description="Disordered" evidence="2">
    <location>
        <begin position="583"/>
        <end position="613"/>
    </location>
</feature>
<protein>
    <recommendedName>
        <fullName evidence="3">RRM domain-containing protein</fullName>
    </recommendedName>
</protein>
<accession>A0A250X9M4</accession>
<dbReference type="GO" id="GO:0003723">
    <property type="term" value="F:RNA binding"/>
    <property type="evidence" value="ECO:0007669"/>
    <property type="project" value="UniProtKB-UniRule"/>
</dbReference>
<feature type="compositionally biased region" description="Basic and acidic residues" evidence="2">
    <location>
        <begin position="421"/>
        <end position="431"/>
    </location>
</feature>
<feature type="compositionally biased region" description="Polar residues" evidence="2">
    <location>
        <begin position="127"/>
        <end position="144"/>
    </location>
</feature>
<dbReference type="OrthoDB" id="439808at2759"/>
<feature type="region of interest" description="Disordered" evidence="2">
    <location>
        <begin position="236"/>
        <end position="256"/>
    </location>
</feature>
<keyword evidence="5" id="KW-1185">Reference proteome</keyword>
<sequence>MRELAVTHPSRITASHGRPGQHHRKHTILAGNRNLVCSASSGGGYLKKLSKSSTCSQHNSPKVKQENASGRSEPPALQKQTCNGQHILLAPLQGHVKANEEVQIARCNNMQHFEVSTTPIEGGRSFAITSSSNQMGERPGTSSAPPARKSKGPHSDRRTDIKVHSDSAKTEQKRKGGRRQTLSESCNIPDQPFKVEVIDLPASATTAASSAAAASGLLSASAAAAVSGLASSPAASASASGLLSSPPPPPSPPPPAAAVAVAFGLLSSIPPPPPPSPPAAAAASASGLLSSPVAASASGLLSSPPPPAAAASGLPSSPAEAISTNLPVKDESDFGFEFSILSSTLASSLVQLKQSTENTQSLILHPAKEDSIEDVVRTKPFVASTKGVEAAATANERILRSRMEVSSEEVRNLAHGSRHISNQEKSSEHSASDWFPRSAIRSKVADSTLLPESHDLPIATATPSGRHAVIGDDSNTIFVKGMDATIPEGHQRAALMSVFSRHGKVVQVRIPVDRSGRAKGIALIVMENSVAKAQAASLDNVLVLGRYIRLDLNPGIERSIAVQKARNATGEQRWKTSTFNALRMDRNPGGGQASSKSIHQSGMRKHTEHLENGHKYYQSVDVMRRKELTSQVPHAHMPRVVREWEETGHYLPA</sequence>
<dbReference type="InterPro" id="IPR012677">
    <property type="entry name" value="Nucleotide-bd_a/b_plait_sf"/>
</dbReference>
<feature type="region of interest" description="Disordered" evidence="2">
    <location>
        <begin position="48"/>
        <end position="78"/>
    </location>
</feature>
<organism evidence="4 5">
    <name type="scientific">Chlamydomonas eustigma</name>
    <dbReference type="NCBI Taxonomy" id="1157962"/>
    <lineage>
        <taxon>Eukaryota</taxon>
        <taxon>Viridiplantae</taxon>
        <taxon>Chlorophyta</taxon>
        <taxon>core chlorophytes</taxon>
        <taxon>Chlorophyceae</taxon>
        <taxon>CS clade</taxon>
        <taxon>Chlamydomonadales</taxon>
        <taxon>Chlamydomonadaceae</taxon>
        <taxon>Chlamydomonas</taxon>
    </lineage>
</organism>
<dbReference type="InterPro" id="IPR035979">
    <property type="entry name" value="RBD_domain_sf"/>
</dbReference>
<feature type="compositionally biased region" description="Basic and acidic residues" evidence="2">
    <location>
        <begin position="153"/>
        <end position="174"/>
    </location>
</feature>
<feature type="region of interest" description="Disordered" evidence="2">
    <location>
        <begin position="296"/>
        <end position="318"/>
    </location>
</feature>
<dbReference type="SUPFAM" id="SSF54928">
    <property type="entry name" value="RNA-binding domain, RBD"/>
    <property type="match status" value="1"/>
</dbReference>
<keyword evidence="1" id="KW-0694">RNA-binding</keyword>
<reference evidence="4 5" key="1">
    <citation type="submission" date="2017-08" db="EMBL/GenBank/DDBJ databases">
        <title>Acidophilic green algal genome provides insights into adaptation to an acidic environment.</title>
        <authorList>
            <person name="Hirooka S."/>
            <person name="Hirose Y."/>
            <person name="Kanesaki Y."/>
            <person name="Higuchi S."/>
            <person name="Fujiwara T."/>
            <person name="Onuma R."/>
            <person name="Era A."/>
            <person name="Ohbayashi R."/>
            <person name="Uzuka A."/>
            <person name="Nozaki H."/>
            <person name="Yoshikawa H."/>
            <person name="Miyagishima S.Y."/>
        </authorList>
    </citation>
    <scope>NUCLEOTIDE SEQUENCE [LARGE SCALE GENOMIC DNA]</scope>
    <source>
        <strain evidence="4 5">NIES-2499</strain>
    </source>
</reference>
<feature type="region of interest" description="Disordered" evidence="2">
    <location>
        <begin position="121"/>
        <end position="187"/>
    </location>
</feature>
<feature type="compositionally biased region" description="Polar residues" evidence="2">
    <location>
        <begin position="51"/>
        <end position="70"/>
    </location>
</feature>
<evidence type="ECO:0000313" key="4">
    <source>
        <dbReference type="EMBL" id="GAX79562.1"/>
    </source>
</evidence>
<dbReference type="EMBL" id="BEGY01000043">
    <property type="protein sequence ID" value="GAX79562.1"/>
    <property type="molecule type" value="Genomic_DNA"/>
</dbReference>
<dbReference type="Pfam" id="PF00076">
    <property type="entry name" value="RRM_1"/>
    <property type="match status" value="1"/>
</dbReference>
<gene>
    <name evidence="4" type="ORF">CEUSTIGMA_g7003.t1</name>
</gene>
<name>A0A250X9M4_9CHLO</name>
<proteinExistence type="predicted"/>
<evidence type="ECO:0000259" key="3">
    <source>
        <dbReference type="PROSITE" id="PS50102"/>
    </source>
</evidence>
<comment type="caution">
    <text evidence="4">The sequence shown here is derived from an EMBL/GenBank/DDBJ whole genome shotgun (WGS) entry which is preliminary data.</text>
</comment>
<evidence type="ECO:0000256" key="1">
    <source>
        <dbReference type="PROSITE-ProRule" id="PRU00176"/>
    </source>
</evidence>
<dbReference type="STRING" id="1157962.A0A250X9M4"/>
<evidence type="ECO:0000256" key="2">
    <source>
        <dbReference type="SAM" id="MobiDB-lite"/>
    </source>
</evidence>
<feature type="compositionally biased region" description="Low complexity" evidence="2">
    <location>
        <begin position="309"/>
        <end position="318"/>
    </location>
</feature>
<dbReference type="AlphaFoldDB" id="A0A250X9M4"/>
<dbReference type="SMART" id="SM00360">
    <property type="entry name" value="RRM"/>
    <property type="match status" value="1"/>
</dbReference>